<reference evidence="2 3" key="1">
    <citation type="submission" date="2018-01" db="EMBL/GenBank/DDBJ databases">
        <authorList>
            <person name="Gaut B.S."/>
            <person name="Morton B.R."/>
            <person name="Clegg M.T."/>
            <person name="Duvall M.R."/>
        </authorList>
    </citation>
    <scope>NUCLEOTIDE SEQUENCE [LARGE SCALE GENOMIC DNA]</scope>
    <source>
        <strain evidence="2 3">HR-AV</strain>
    </source>
</reference>
<dbReference type="EMBL" id="PQVF01000015">
    <property type="protein sequence ID" value="POY35024.1"/>
    <property type="molecule type" value="Genomic_DNA"/>
</dbReference>
<comment type="caution">
    <text evidence="2">The sequence shown here is derived from an EMBL/GenBank/DDBJ whole genome shotgun (WGS) entry which is preliminary data.</text>
</comment>
<keyword evidence="3" id="KW-1185">Reference proteome</keyword>
<proteinExistence type="predicted"/>
<dbReference type="Proteomes" id="UP000236893">
    <property type="component" value="Unassembled WGS sequence"/>
</dbReference>
<keyword evidence="1" id="KW-0732">Signal</keyword>
<evidence type="ECO:0008006" key="4">
    <source>
        <dbReference type="Google" id="ProtNLM"/>
    </source>
</evidence>
<protein>
    <recommendedName>
        <fullName evidence="4">Lipoprotein</fullName>
    </recommendedName>
</protein>
<sequence>MTIKTALRSSLTAFCLLSSALVLFSCQNGNKSGQKLGDDTVYVKGLYVHSEKLDSLRDCVDTSMVFFVKDETGTLAQRYDSLPAIKHTEEAVLVELKGIISKTTNDSIAKTLPKTLKVYEVRRMEHKNYQNVCIPYDFWALGSEPSWNLEISKSENLISFSDFNTQKAYRFNFKEPIINKDTTSWTYETRNKEERANIRITIRQQECSDTMTDTKYKFSAEILINGKSYKGCAISWK</sequence>
<evidence type="ECO:0000313" key="3">
    <source>
        <dbReference type="Proteomes" id="UP000236893"/>
    </source>
</evidence>
<gene>
    <name evidence="2" type="ORF">C3K47_17355</name>
</gene>
<accession>A0A2S4ZXD5</accession>
<evidence type="ECO:0000256" key="1">
    <source>
        <dbReference type="SAM" id="SignalP"/>
    </source>
</evidence>
<dbReference type="OrthoDB" id="5348860at2"/>
<name>A0A2S4ZXD5_9SPHI</name>
<feature type="signal peptide" evidence="1">
    <location>
        <begin position="1"/>
        <end position="24"/>
    </location>
</feature>
<dbReference type="PROSITE" id="PS51257">
    <property type="entry name" value="PROKAR_LIPOPROTEIN"/>
    <property type="match status" value="1"/>
</dbReference>
<organism evidence="2 3">
    <name type="scientific">Solitalea longa</name>
    <dbReference type="NCBI Taxonomy" id="2079460"/>
    <lineage>
        <taxon>Bacteria</taxon>
        <taxon>Pseudomonadati</taxon>
        <taxon>Bacteroidota</taxon>
        <taxon>Sphingobacteriia</taxon>
        <taxon>Sphingobacteriales</taxon>
        <taxon>Sphingobacteriaceae</taxon>
        <taxon>Solitalea</taxon>
    </lineage>
</organism>
<dbReference type="AlphaFoldDB" id="A0A2S4ZXD5"/>
<dbReference type="RefSeq" id="WP_103790436.1">
    <property type="nucleotide sequence ID" value="NZ_PQVF01000015.1"/>
</dbReference>
<feature type="chain" id="PRO_5015782415" description="Lipoprotein" evidence="1">
    <location>
        <begin position="25"/>
        <end position="237"/>
    </location>
</feature>
<evidence type="ECO:0000313" key="2">
    <source>
        <dbReference type="EMBL" id="POY35024.1"/>
    </source>
</evidence>